<dbReference type="HAMAP" id="MF_02087">
    <property type="entry name" value="PLP_homeostasis"/>
    <property type="match status" value="1"/>
</dbReference>
<keyword evidence="1" id="KW-0663">Pyridoxal phosphate</keyword>
<dbReference type="Gene3D" id="3.20.20.10">
    <property type="entry name" value="Alanine racemase"/>
    <property type="match status" value="1"/>
</dbReference>
<dbReference type="AlphaFoldDB" id="A0A160TSJ3"/>
<dbReference type="FunFam" id="3.20.20.10:FF:000018">
    <property type="entry name" value="Pyridoxal phosphate homeostasis protein"/>
    <property type="match status" value="1"/>
</dbReference>
<name>A0A160TSJ3_9ZZZZ</name>
<dbReference type="InterPro" id="IPR011078">
    <property type="entry name" value="PyrdxlP_homeostasis"/>
</dbReference>
<proteinExistence type="inferred from homology"/>
<dbReference type="InterPro" id="IPR001608">
    <property type="entry name" value="Ala_racemase_N"/>
</dbReference>
<evidence type="ECO:0000256" key="1">
    <source>
        <dbReference type="ARBA" id="ARBA00022898"/>
    </source>
</evidence>
<dbReference type="InterPro" id="IPR029066">
    <property type="entry name" value="PLP-binding_barrel"/>
</dbReference>
<dbReference type="PIRSF" id="PIRSF004848">
    <property type="entry name" value="YBL036c_PLPDEIII"/>
    <property type="match status" value="1"/>
</dbReference>
<dbReference type="PANTHER" id="PTHR10146:SF14">
    <property type="entry name" value="PYRIDOXAL PHOSPHATE HOMEOSTASIS PROTEIN"/>
    <property type="match status" value="1"/>
</dbReference>
<dbReference type="GO" id="GO:0030170">
    <property type="term" value="F:pyridoxal phosphate binding"/>
    <property type="evidence" value="ECO:0007669"/>
    <property type="project" value="InterPro"/>
</dbReference>
<reference evidence="3" key="1">
    <citation type="submission" date="2015-10" db="EMBL/GenBank/DDBJ databases">
        <authorList>
            <person name="Gilbert D.G."/>
        </authorList>
    </citation>
    <scope>NUCLEOTIDE SEQUENCE</scope>
</reference>
<dbReference type="SUPFAM" id="SSF51419">
    <property type="entry name" value="PLP-binding barrel"/>
    <property type="match status" value="1"/>
</dbReference>
<accession>A0A160TSJ3</accession>
<evidence type="ECO:0000313" key="3">
    <source>
        <dbReference type="EMBL" id="CUS53625.1"/>
    </source>
</evidence>
<dbReference type="EMBL" id="CZRL01000097">
    <property type="protein sequence ID" value="CUS53625.1"/>
    <property type="molecule type" value="Genomic_DNA"/>
</dbReference>
<sequence length="238" mass="26250">MKPAVRTNIDGHTDLATRYSQVCSAIGAAGKRFSRPEGSVTLVAVSKTRSADEVRAVANLGQRDFGENQVQEAVDKIHQLADMTLSWHFIGAIQSNKCRDIAANFDWVHSIDRLKIARRLSQMRPQSRGPLNLFLQVNLQEEQTKSGVTAGNLEDLANSVLALPHIRLCGLMAIPKPATDFDTQRRVFRMLFKLQNHLRSKGLPLDCLSMGMTDDMDAAIAEGATHVRIGTAIFGSRQ</sequence>
<dbReference type="NCBIfam" id="TIGR00044">
    <property type="entry name" value="YggS family pyridoxal phosphate-dependent enzyme"/>
    <property type="match status" value="1"/>
</dbReference>
<dbReference type="Pfam" id="PF01168">
    <property type="entry name" value="Ala_racemase_N"/>
    <property type="match status" value="1"/>
</dbReference>
<feature type="domain" description="Alanine racemase N-terminal" evidence="2">
    <location>
        <begin position="40"/>
        <end position="237"/>
    </location>
</feature>
<organism evidence="3">
    <name type="scientific">hydrothermal vent metagenome</name>
    <dbReference type="NCBI Taxonomy" id="652676"/>
    <lineage>
        <taxon>unclassified sequences</taxon>
        <taxon>metagenomes</taxon>
        <taxon>ecological metagenomes</taxon>
    </lineage>
</organism>
<dbReference type="PANTHER" id="PTHR10146">
    <property type="entry name" value="PROLINE SYNTHETASE CO-TRANSCRIBED BACTERIAL HOMOLOG PROTEIN"/>
    <property type="match status" value="1"/>
</dbReference>
<dbReference type="CDD" id="cd06824">
    <property type="entry name" value="PLPDE_III_Yggs_like"/>
    <property type="match status" value="1"/>
</dbReference>
<protein>
    <recommendedName>
        <fullName evidence="2">Alanine racemase N-terminal domain-containing protein</fullName>
    </recommendedName>
</protein>
<dbReference type="PROSITE" id="PS01211">
    <property type="entry name" value="UPF0001"/>
    <property type="match status" value="1"/>
</dbReference>
<gene>
    <name evidence="3" type="ORF">MGWOODY_XGa1525</name>
</gene>
<evidence type="ECO:0000259" key="2">
    <source>
        <dbReference type="Pfam" id="PF01168"/>
    </source>
</evidence>